<evidence type="ECO:0000313" key="2">
    <source>
        <dbReference type="Proteomes" id="UP000829291"/>
    </source>
</evidence>
<name>A0ABM3G0Z2_NEOLC</name>
<sequence>MSLDGRSKPSNKSPRKGRTSSAGASDDEISVIAVIKKGSNSAGIPKRARYHYIRELPLAVVKSFKKSFQKAEETRTPVSNTGESLRGPRSDGQVKKPRVIDLSDQASKMELRRQFNVTEKDEDEDRLSSGSVSTGLSSVPVHKLPPGTVLIKQEPRMESADGNDDTFTVRTPEADAAPNNSNGSSVETTTATTTTTTGSSSSSSSTSSGSSVSSCGSASSSGGFESRPATPSSKVKRTRRAARASGVKK</sequence>
<feature type="compositionally biased region" description="Basic residues" evidence="1">
    <location>
        <begin position="234"/>
        <end position="249"/>
    </location>
</feature>
<gene>
    <name evidence="3" type="primary">LOC124294108</name>
</gene>
<feature type="compositionally biased region" description="Low complexity" evidence="1">
    <location>
        <begin position="128"/>
        <end position="139"/>
    </location>
</feature>
<feature type="region of interest" description="Disordered" evidence="1">
    <location>
        <begin position="67"/>
        <end position="249"/>
    </location>
</feature>
<reference evidence="3" key="1">
    <citation type="submission" date="2025-08" db="UniProtKB">
        <authorList>
            <consortium name="RefSeq"/>
        </authorList>
    </citation>
    <scope>IDENTIFICATION</scope>
    <source>
        <tissue evidence="3">Thorax and Abdomen</tissue>
    </source>
</reference>
<evidence type="ECO:0000256" key="1">
    <source>
        <dbReference type="SAM" id="MobiDB-lite"/>
    </source>
</evidence>
<dbReference type="GeneID" id="124294108"/>
<protein>
    <recommendedName>
        <fullName evidence="4">Suppressor protein SRP40-like</fullName>
    </recommendedName>
</protein>
<feature type="compositionally biased region" description="Low complexity" evidence="1">
    <location>
        <begin position="183"/>
        <end position="223"/>
    </location>
</feature>
<dbReference type="RefSeq" id="XP_046593941.1">
    <property type="nucleotide sequence ID" value="XM_046737985.1"/>
</dbReference>
<dbReference type="Proteomes" id="UP000829291">
    <property type="component" value="Chromosome 4"/>
</dbReference>
<keyword evidence="2" id="KW-1185">Reference proteome</keyword>
<accession>A0ABM3G0Z2</accession>
<proteinExistence type="predicted"/>
<organism evidence="2 3">
    <name type="scientific">Neodiprion lecontei</name>
    <name type="common">Redheaded pine sawfly</name>
    <dbReference type="NCBI Taxonomy" id="441921"/>
    <lineage>
        <taxon>Eukaryota</taxon>
        <taxon>Metazoa</taxon>
        <taxon>Ecdysozoa</taxon>
        <taxon>Arthropoda</taxon>
        <taxon>Hexapoda</taxon>
        <taxon>Insecta</taxon>
        <taxon>Pterygota</taxon>
        <taxon>Neoptera</taxon>
        <taxon>Endopterygota</taxon>
        <taxon>Hymenoptera</taxon>
        <taxon>Tenthredinoidea</taxon>
        <taxon>Diprionidae</taxon>
        <taxon>Diprioninae</taxon>
        <taxon>Neodiprion</taxon>
    </lineage>
</organism>
<feature type="compositionally biased region" description="Basic and acidic residues" evidence="1">
    <location>
        <begin position="86"/>
        <end position="113"/>
    </location>
</feature>
<evidence type="ECO:0008006" key="4">
    <source>
        <dbReference type="Google" id="ProtNLM"/>
    </source>
</evidence>
<feature type="region of interest" description="Disordered" evidence="1">
    <location>
        <begin position="1"/>
        <end position="29"/>
    </location>
</feature>
<evidence type="ECO:0000313" key="3">
    <source>
        <dbReference type="RefSeq" id="XP_046593941.1"/>
    </source>
</evidence>